<dbReference type="Proteomes" id="UP000052022">
    <property type="component" value="Unassembled WGS sequence"/>
</dbReference>
<dbReference type="RefSeq" id="WP_131727517.1">
    <property type="nucleotide sequence ID" value="NZ_CYSD01000014.1"/>
</dbReference>
<keyword evidence="3" id="KW-1185">Reference proteome</keyword>
<evidence type="ECO:0000313" key="3">
    <source>
        <dbReference type="Proteomes" id="UP000052022"/>
    </source>
</evidence>
<protein>
    <submittedName>
        <fullName evidence="2">Uncharacterized protein</fullName>
    </submittedName>
</protein>
<dbReference type="OrthoDB" id="8368570at2"/>
<sequence length="314" mass="35128">MSAYVIHARAFHPDKKFGLGGLGFHGDNRGFSASLSSTSRIYAFGQVDFMTSTWTEFDVNSDPSTAPWFLGGTREEYIEAETKPEGHASFVSSPFAPNGMQTGNFQWNFRGINHAFTPNRAFNNLVVPYLDLSGTIVFAIDRDPDVLEMQITSTLRGDGFPNSEVFIIDSNDTPIMLNTHHRMGYAAGQLAYNAQHLLGGTLITVKINADGNFVGPIRATRCVDFMPEARDLLIEEEGFFRDTYRTDYSITQWNRLHTKRDPSEKNILGFDTDDSLPLPRVNPFGGERPSGQKWNSLDDLFTDAGPEDLPDWNH</sequence>
<organism evidence="2 3">
    <name type="scientific">Tritonibacter multivorans</name>
    <dbReference type="NCBI Taxonomy" id="928856"/>
    <lineage>
        <taxon>Bacteria</taxon>
        <taxon>Pseudomonadati</taxon>
        <taxon>Pseudomonadota</taxon>
        <taxon>Alphaproteobacteria</taxon>
        <taxon>Rhodobacterales</taxon>
        <taxon>Paracoccaceae</taxon>
        <taxon>Tritonibacter</taxon>
    </lineage>
</organism>
<dbReference type="EMBL" id="CYSD01000014">
    <property type="protein sequence ID" value="CUH76498.1"/>
    <property type="molecule type" value="Genomic_DNA"/>
</dbReference>
<feature type="compositionally biased region" description="Acidic residues" evidence="1">
    <location>
        <begin position="305"/>
        <end position="314"/>
    </location>
</feature>
<feature type="region of interest" description="Disordered" evidence="1">
    <location>
        <begin position="264"/>
        <end position="314"/>
    </location>
</feature>
<evidence type="ECO:0000256" key="1">
    <source>
        <dbReference type="SAM" id="MobiDB-lite"/>
    </source>
</evidence>
<proteinExistence type="predicted"/>
<evidence type="ECO:0000313" key="2">
    <source>
        <dbReference type="EMBL" id="CUH76498.1"/>
    </source>
</evidence>
<dbReference type="AlphaFoldDB" id="A0A0P1G3T1"/>
<gene>
    <name evidence="2" type="ORF">TRM7557_00929</name>
</gene>
<accession>A0A0P1G3T1</accession>
<reference evidence="2 3" key="1">
    <citation type="submission" date="2015-09" db="EMBL/GenBank/DDBJ databases">
        <authorList>
            <consortium name="Swine Surveillance"/>
        </authorList>
    </citation>
    <scope>NUCLEOTIDE SEQUENCE [LARGE SCALE GENOMIC DNA]</scope>
    <source>
        <strain evidence="2 3">CECT 7557</strain>
    </source>
</reference>
<name>A0A0P1G3T1_9RHOB</name>